<feature type="region of interest" description="Disordered" evidence="1">
    <location>
        <begin position="1592"/>
        <end position="1618"/>
    </location>
</feature>
<dbReference type="KEGG" id="rub:GBA63_01090"/>
<evidence type="ECO:0000313" key="3">
    <source>
        <dbReference type="EMBL" id="QIN81373.1"/>
    </source>
</evidence>
<feature type="transmembrane region" description="Helical" evidence="2">
    <location>
        <begin position="48"/>
        <end position="70"/>
    </location>
</feature>
<dbReference type="SUPFAM" id="SSF49503">
    <property type="entry name" value="Cupredoxins"/>
    <property type="match status" value="5"/>
</dbReference>
<feature type="transmembrane region" description="Helical" evidence="2">
    <location>
        <begin position="21"/>
        <end position="42"/>
    </location>
</feature>
<feature type="transmembrane region" description="Helical" evidence="2">
    <location>
        <begin position="220"/>
        <end position="243"/>
    </location>
</feature>
<reference evidence="3 4" key="1">
    <citation type="submission" date="2019-10" db="EMBL/GenBank/DDBJ databases">
        <title>Rubrobacter sp nov SCSIO 52090 isolated from a deep-sea sediment in the South China Sea.</title>
        <authorList>
            <person name="Chen R.W."/>
        </authorList>
    </citation>
    <scope>NUCLEOTIDE SEQUENCE [LARGE SCALE GENOMIC DNA]</scope>
    <source>
        <strain evidence="3 4">SCSIO 52909</strain>
    </source>
</reference>
<keyword evidence="2" id="KW-0812">Transmembrane</keyword>
<feature type="region of interest" description="Disordered" evidence="1">
    <location>
        <begin position="1324"/>
        <end position="1372"/>
    </location>
</feature>
<dbReference type="InterPro" id="IPR017868">
    <property type="entry name" value="Filamin/ABP280_repeat-like"/>
</dbReference>
<dbReference type="InterPro" id="IPR008972">
    <property type="entry name" value="Cupredoxin"/>
</dbReference>
<dbReference type="Proteomes" id="UP000501452">
    <property type="component" value="Chromosome"/>
</dbReference>
<protein>
    <recommendedName>
        <fullName evidence="5">Plastocyanin-like domain-containing protein</fullName>
    </recommendedName>
</protein>
<keyword evidence="2" id="KW-1133">Transmembrane helix</keyword>
<evidence type="ECO:0000256" key="2">
    <source>
        <dbReference type="SAM" id="Phobius"/>
    </source>
</evidence>
<gene>
    <name evidence="3" type="ORF">GBA63_01090</name>
</gene>
<feature type="compositionally biased region" description="Low complexity" evidence="1">
    <location>
        <begin position="1338"/>
        <end position="1353"/>
    </location>
</feature>
<evidence type="ECO:0000256" key="1">
    <source>
        <dbReference type="SAM" id="MobiDB-lite"/>
    </source>
</evidence>
<sequence>MAAHQISTKLTDFSSGIVREFALFAASGLSLLAAAIHLWAVPEHLFEWWGYGAFFVALSLLQGLFAVALLRRPSRGLLLSGAFANLGVVAFYVTTRTAGIPFIGPHAGEVHAAGALDLTATVAELALAAALVALAGEGRRARIYVALGAVQALGTGLVLHALHSGIHAEQGLGFVTHWVQNSILALPLSVLALLVAGPLARAGAGFFFGEDAFAARISWALAAAGAYAAAGIPANALAAHHASAGAFLAQSGRDAGVVLGVGFLILLAVAQLRGTPWEVPRSIDFWRPRAATALVGLAAGIMVVVGPAAFAEMFAQPVQAQAAPGACSSSSYDRSYDVAAANVDIPYNRFAQTKEVAGETVGLNMDPNGQAFVLQGDQAAVENWFRPLGATPSEDPAGADNRRLRPRPLVIRANAGECVKVTLTNELEATGGDGLPDNPRVGIKVYGPAYDAQTSDGSAVGYNADTTVGMGETISYYWKAPSEEGTFLFRDQGALAGSEANSGSTGHGLHGAFVVEPAGSTWRDPETGQPLYAGGANGKTHNRLTKQSGDSYIDADIVTPGGSFRETLQISQDELPGGNGFAFNYGAEPAWNRIATNPAGANPAAEQSAPDAIGEETSLSSWTYGDPALIKLASGPGPWLPGADRQNKEDCGLENSCYVSNVTHAYKGDATKIRFAHAGVKETHVFHMHAHQWRIEPNDPGSQIIDSQTFGPGEAFTASLIGGAGSTPKTAGDSIFHCHLYPHFADGFWALFRVHDVYEDGTGSLPDGTKVRELKALPGKAAPAGPTAEKPGYPRFIPGKYGWRAPQPPGSISESNGQQDVASTVQREDLDPATRVVAGRPLKADELGTRAAAGDALSQQLLDKLQLEQQNVLPNAKPGAPFAEPCPSGAREVTYNVSAIQTDVVYNERGDHDTQGRIMVPTKDVEAILSGAKKPEPLFIRVNAGDCINFNLTNYLPNWYGGDAFVELAQTNMVGGHIHLVKFDVLASDGSSNGWNYQQAAFSNEQAQFNKDTVAGSKPCNWNGCRLEETDAPANYDPNNTRTTVAAPGQTISERWYADTELRTVFTHDHHFAALDQNRGYFGALVVEPRGMDFRNPKTGQYFQPGNGSTASAPTCGDSCVGTAAGAAMDIIGPGASDDFREFGIAIQDFVSLTKKGGDSRLKSDVIAGPAAPEEFPDADPGTVGINYRNAPFQLRETDKNGNPSDPAHVFSSTVHGDPMTPIMQTYSGDPVRVRAIQGSQEEQHVLSMNGVRWREEPDDPNSPLINAKTIGISEAFNFEVPKITCAATDQSCAGDYLYGGTSTDDLYQGAWGLLRARAERVPSLLPLPDNNPAATDTTPEPGEGAGTGSATSPAPPEAATPGNPCPTGQPAGQVKTFNVVAMQAKVEYNKQGDNDPHGLIYALAEDEAAIRSGELKPEPLVLRANQGDCVQVRLTNKLTNNWGHGNAGTDGDPTLPTEPAGGTRSGLRVSLNPQVVKYDVRGSDGAAVGYNRDSTVAPGDTRLYRWYADGELGTTNLTDWGDVRGHRHHGLFAGLNIEPRGATYHDPETGEPIKSGVSADIRVPGQDNDFREFTTFFQDGLNLRDAQGNVIEDPLDHPPTPEEPEGEPMDAEDMGEKGFNYASSPFSHRVPEQMGPDGIHPLPPDGDAMAHVFDSSRHGDPNTPIYRAFEGDDIRMRVLQGSDKPRQHSFQMSGASWKAQPNDPGSNLIGAQGGISVGRSLNMHLSGFDSRGDYRYGCGVAFHHLSGGLWGIVRVYDKPAAAQAINPTPLGNVDNPHAGGHPILPLEAQNVATSVTLRAAPTSVQPGGTTVLSGRLSATGGPLANRQVTVEQRPAGSTAAFAPVPEGRATTDAEGNFRLANVSPGRTTEYRAVFAGSSGAGLERSVSAGVRVVVMGETTLRATASPAVVFGQSTNVTGSLTEDAKALAGKQVTLEQRPAGQTAFSRVGTPVNTDANGKFMFSGIKPPKNTDYRVVFAGETSTGLKPSEATVPVKVRAAVSVTTAGADLKLGRSRPISGSVAPAHAGAVKLLIKRNGTALPSKTLRLDADSRFTYTYKPNSPGFYTVQATFAGDADHLAGSSATKSFQVIR</sequence>
<organism evidence="3 4">
    <name type="scientific">Rubrobacter tropicus</name>
    <dbReference type="NCBI Taxonomy" id="2653851"/>
    <lineage>
        <taxon>Bacteria</taxon>
        <taxon>Bacillati</taxon>
        <taxon>Actinomycetota</taxon>
        <taxon>Rubrobacteria</taxon>
        <taxon>Rubrobacterales</taxon>
        <taxon>Rubrobacteraceae</taxon>
        <taxon>Rubrobacter</taxon>
    </lineage>
</organism>
<accession>A0A6G8Q4J8</accession>
<feature type="region of interest" description="Disordered" evidence="1">
    <location>
        <begin position="1442"/>
        <end position="1469"/>
    </location>
</feature>
<evidence type="ECO:0000313" key="4">
    <source>
        <dbReference type="Proteomes" id="UP000501452"/>
    </source>
</evidence>
<feature type="transmembrane region" description="Helical" evidence="2">
    <location>
        <begin position="255"/>
        <end position="272"/>
    </location>
</feature>
<feature type="transmembrane region" description="Helical" evidence="2">
    <location>
        <begin position="183"/>
        <end position="208"/>
    </location>
</feature>
<keyword evidence="2" id="KW-0472">Membrane</keyword>
<dbReference type="RefSeq" id="WP_166172686.1">
    <property type="nucleotide sequence ID" value="NZ_CP045119.1"/>
</dbReference>
<proteinExistence type="predicted"/>
<feature type="transmembrane region" description="Helical" evidence="2">
    <location>
        <begin position="293"/>
        <end position="311"/>
    </location>
</feature>
<evidence type="ECO:0008006" key="5">
    <source>
        <dbReference type="Google" id="ProtNLM"/>
    </source>
</evidence>
<name>A0A6G8Q4J8_9ACTN</name>
<keyword evidence="4" id="KW-1185">Reference proteome</keyword>
<dbReference type="PROSITE" id="PS50194">
    <property type="entry name" value="FILAMIN_REPEAT"/>
    <property type="match status" value="1"/>
</dbReference>
<feature type="transmembrane region" description="Helical" evidence="2">
    <location>
        <begin position="77"/>
        <end position="95"/>
    </location>
</feature>
<dbReference type="Gene3D" id="2.60.40.420">
    <property type="entry name" value="Cupredoxins - blue copper proteins"/>
    <property type="match status" value="5"/>
</dbReference>
<dbReference type="EMBL" id="CP045119">
    <property type="protein sequence ID" value="QIN81373.1"/>
    <property type="molecule type" value="Genomic_DNA"/>
</dbReference>
<feature type="compositionally biased region" description="Acidic residues" evidence="1">
    <location>
        <begin position="1603"/>
        <end position="1614"/>
    </location>
</feature>
<feature type="transmembrane region" description="Helical" evidence="2">
    <location>
        <begin position="143"/>
        <end position="163"/>
    </location>
</feature>
<feature type="transmembrane region" description="Helical" evidence="2">
    <location>
        <begin position="115"/>
        <end position="136"/>
    </location>
</feature>